<organism evidence="2 3">
    <name type="scientific">Dolichospermum flos-aquae CCAP 1403/13F</name>
    <dbReference type="NCBI Taxonomy" id="315271"/>
    <lineage>
        <taxon>Bacteria</taxon>
        <taxon>Bacillati</taxon>
        <taxon>Cyanobacteriota</taxon>
        <taxon>Cyanophyceae</taxon>
        <taxon>Nostocales</taxon>
        <taxon>Aphanizomenonaceae</taxon>
        <taxon>Dolichospermum</taxon>
    </lineage>
</organism>
<gene>
    <name evidence="2" type="ORF">HGD76_01315</name>
</gene>
<name>A0A6H2BVT5_DOLFA</name>
<dbReference type="Proteomes" id="UP000502433">
    <property type="component" value="Chromosome"/>
</dbReference>
<protein>
    <submittedName>
        <fullName evidence="2">Uncharacterized protein</fullName>
    </submittedName>
</protein>
<dbReference type="RefSeq" id="WP_168694739.1">
    <property type="nucleotide sequence ID" value="NZ_CP051206.1"/>
</dbReference>
<feature type="transmembrane region" description="Helical" evidence="1">
    <location>
        <begin position="104"/>
        <end position="125"/>
    </location>
</feature>
<evidence type="ECO:0000313" key="3">
    <source>
        <dbReference type="Proteomes" id="UP000502433"/>
    </source>
</evidence>
<sequence>MQLSPVKPKYRILNFTLKWIFATSLGFLFSLLMIEISEKPDMSLMEAAIGSLTIAIPQSYLLRKIISPVKWVLSTLFPWVIIAAMGIGVLGWTVTNSPFLPTRLFAGIIIGGIGGLLIGISQWWLAIPPSFSSAWKWIFVNMMIWMIAIPIGSTVGLFLHRSTNLFLGEVAGLAITWLLVAIFTGISAVKIIKDL</sequence>
<dbReference type="KEGG" id="dfs:HGD76_01315"/>
<keyword evidence="1" id="KW-1133">Transmembrane helix</keyword>
<evidence type="ECO:0000313" key="2">
    <source>
        <dbReference type="EMBL" id="QJB43076.1"/>
    </source>
</evidence>
<proteinExistence type="predicted"/>
<keyword evidence="1" id="KW-0812">Transmembrane</keyword>
<dbReference type="AlphaFoldDB" id="A0A6H2BVT5"/>
<feature type="transmembrane region" description="Helical" evidence="1">
    <location>
        <begin position="171"/>
        <end position="192"/>
    </location>
</feature>
<evidence type="ECO:0000256" key="1">
    <source>
        <dbReference type="SAM" id="Phobius"/>
    </source>
</evidence>
<keyword evidence="1" id="KW-0472">Membrane</keyword>
<feature type="transmembrane region" description="Helical" evidence="1">
    <location>
        <begin position="71"/>
        <end position="92"/>
    </location>
</feature>
<feature type="transmembrane region" description="Helical" evidence="1">
    <location>
        <begin position="137"/>
        <end position="159"/>
    </location>
</feature>
<reference evidence="2 3" key="2">
    <citation type="submission" date="2020-04" db="EMBL/GenBank/DDBJ databases">
        <authorList>
            <person name="Fomenkov A."/>
            <person name="Anton B.P."/>
            <person name="Roberts R.J."/>
        </authorList>
    </citation>
    <scope>NUCLEOTIDE SEQUENCE [LARGE SCALE GENOMIC DNA]</scope>
    <source>
        <strain evidence="2 3">CCAP 1403/13f</strain>
    </source>
</reference>
<feature type="transmembrane region" description="Helical" evidence="1">
    <location>
        <begin position="12"/>
        <end position="36"/>
    </location>
</feature>
<reference evidence="2 3" key="1">
    <citation type="submission" date="2020-04" db="EMBL/GenBank/DDBJ databases">
        <title>Genome-Wide Identification of 5-Methylcytosine Sites in Bacterial Genomes By High-Throughput Sequencing of MspJI Restriction Fragments.</title>
        <authorList>
            <person name="Wu V."/>
        </authorList>
    </citation>
    <scope>NUCLEOTIDE SEQUENCE [LARGE SCALE GENOMIC DNA]</scope>
    <source>
        <strain evidence="2 3">CCAP 1403/13f</strain>
    </source>
</reference>
<accession>A0A6H2BVT5</accession>
<dbReference type="EMBL" id="CP051206">
    <property type="protein sequence ID" value="QJB43076.1"/>
    <property type="molecule type" value="Genomic_DNA"/>
</dbReference>